<evidence type="ECO:0000313" key="3">
    <source>
        <dbReference type="Proteomes" id="UP000240243"/>
    </source>
</evidence>
<sequence length="178" mass="19584">MIRRCCAPARTFPSVISGCWRPPTMAELHRILIAPRAKASLQPALSVEAIAGRGLRGDRYFLATGSFNRAECFTHGRQLSLISLDAIAECNRRLGLALPAEEFRRNLVITDLDVPLLLGRTFRIGDIRLRGLRHCHPCRLLSRLTGADMMDGLKGLGGIRAAILNSGTLYPGDPLRLE</sequence>
<dbReference type="GO" id="GO:0030170">
    <property type="term" value="F:pyridoxal phosphate binding"/>
    <property type="evidence" value="ECO:0007669"/>
    <property type="project" value="InterPro"/>
</dbReference>
<dbReference type="PROSITE" id="PS51340">
    <property type="entry name" value="MOSC"/>
    <property type="match status" value="1"/>
</dbReference>
<dbReference type="PANTHER" id="PTHR36930:SF1">
    <property type="entry name" value="MOSC DOMAIN-CONTAINING PROTEIN"/>
    <property type="match status" value="1"/>
</dbReference>
<dbReference type="InterPro" id="IPR005302">
    <property type="entry name" value="MoCF_Sase_C"/>
</dbReference>
<dbReference type="InterPro" id="IPR011037">
    <property type="entry name" value="Pyrv_Knase-like_insert_dom_sf"/>
</dbReference>
<dbReference type="InterPro" id="IPR052716">
    <property type="entry name" value="MOSC_domain"/>
</dbReference>
<keyword evidence="3" id="KW-1185">Reference proteome</keyword>
<comment type="caution">
    <text evidence="2">The sequence shown here is derived from an EMBL/GenBank/DDBJ whole genome shotgun (WGS) entry which is preliminary data.</text>
</comment>
<protein>
    <submittedName>
        <fullName evidence="2">Sulfurase</fullName>
    </submittedName>
</protein>
<evidence type="ECO:0000313" key="2">
    <source>
        <dbReference type="EMBL" id="PSJ46162.1"/>
    </source>
</evidence>
<gene>
    <name evidence="2" type="ORF">C7H85_05820</name>
</gene>
<proteinExistence type="predicted"/>
<dbReference type="PANTHER" id="PTHR36930">
    <property type="entry name" value="METAL-SULFUR CLUSTER BIOSYNTHESIS PROTEINS YUAD-RELATED"/>
    <property type="match status" value="1"/>
</dbReference>
<feature type="domain" description="MOSC" evidence="1">
    <location>
        <begin position="42"/>
        <end position="178"/>
    </location>
</feature>
<dbReference type="EMBL" id="PXYG01000002">
    <property type="protein sequence ID" value="PSJ46162.1"/>
    <property type="molecule type" value="Genomic_DNA"/>
</dbReference>
<dbReference type="GO" id="GO:0030151">
    <property type="term" value="F:molybdenum ion binding"/>
    <property type="evidence" value="ECO:0007669"/>
    <property type="project" value="InterPro"/>
</dbReference>
<dbReference type="Pfam" id="PF03473">
    <property type="entry name" value="MOSC"/>
    <property type="match status" value="1"/>
</dbReference>
<dbReference type="SUPFAM" id="SSF50800">
    <property type="entry name" value="PK beta-barrel domain-like"/>
    <property type="match status" value="1"/>
</dbReference>
<organism evidence="2 3">
    <name type="scientific">Zobellella endophytica</name>
    <dbReference type="NCBI Taxonomy" id="2116700"/>
    <lineage>
        <taxon>Bacteria</taxon>
        <taxon>Pseudomonadati</taxon>
        <taxon>Pseudomonadota</taxon>
        <taxon>Gammaproteobacteria</taxon>
        <taxon>Aeromonadales</taxon>
        <taxon>Aeromonadaceae</taxon>
        <taxon>Zobellella</taxon>
    </lineage>
</organism>
<dbReference type="GO" id="GO:0003824">
    <property type="term" value="F:catalytic activity"/>
    <property type="evidence" value="ECO:0007669"/>
    <property type="project" value="InterPro"/>
</dbReference>
<evidence type="ECO:0000259" key="1">
    <source>
        <dbReference type="PROSITE" id="PS51340"/>
    </source>
</evidence>
<dbReference type="Gene3D" id="2.40.33.20">
    <property type="entry name" value="PK beta-barrel domain-like"/>
    <property type="match status" value="1"/>
</dbReference>
<accession>A0A2P7R7K0</accession>
<dbReference type="Proteomes" id="UP000240243">
    <property type="component" value="Unassembled WGS sequence"/>
</dbReference>
<reference evidence="2 3" key="1">
    <citation type="submission" date="2018-03" db="EMBL/GenBank/DDBJ databases">
        <title>The draft genome of Zobellella sp. 59N8.</title>
        <authorList>
            <person name="Liu L."/>
            <person name="Li L."/>
            <person name="Zhang X."/>
            <person name="Liang L."/>
            <person name="Wang T."/>
        </authorList>
    </citation>
    <scope>NUCLEOTIDE SEQUENCE [LARGE SCALE GENOMIC DNA]</scope>
    <source>
        <strain evidence="2 3">59N8</strain>
    </source>
</reference>
<dbReference type="AlphaFoldDB" id="A0A2P7R7K0"/>
<name>A0A2P7R7K0_9GAMM</name>